<evidence type="ECO:0000256" key="6">
    <source>
        <dbReference type="RuleBase" id="RU361180"/>
    </source>
</evidence>
<dbReference type="PANTHER" id="PTHR23403:SF5">
    <property type="entry name" value="TREHALASE"/>
    <property type="match status" value="1"/>
</dbReference>
<dbReference type="InterPro" id="IPR001661">
    <property type="entry name" value="Glyco_hydro_37"/>
</dbReference>
<comment type="caution">
    <text evidence="8">The sequence shown here is derived from an EMBL/GenBank/DDBJ whole genome shotgun (WGS) entry which is preliminary data.</text>
</comment>
<dbReference type="Proteomes" id="UP001201812">
    <property type="component" value="Unassembled WGS sequence"/>
</dbReference>
<dbReference type="InterPro" id="IPR008928">
    <property type="entry name" value="6-hairpin_glycosidase_sf"/>
</dbReference>
<keyword evidence="7" id="KW-0812">Transmembrane</keyword>
<dbReference type="Pfam" id="PF01204">
    <property type="entry name" value="Trehalase"/>
    <property type="match status" value="1"/>
</dbReference>
<name>A0AAD4MTS5_9BILA</name>
<dbReference type="EMBL" id="JAKKPZ010000126">
    <property type="protein sequence ID" value="KAI1701129.1"/>
    <property type="molecule type" value="Genomic_DNA"/>
</dbReference>
<keyword evidence="4 6" id="KW-0378">Hydrolase</keyword>
<organism evidence="8 9">
    <name type="scientific">Ditylenchus destructor</name>
    <dbReference type="NCBI Taxonomy" id="166010"/>
    <lineage>
        <taxon>Eukaryota</taxon>
        <taxon>Metazoa</taxon>
        <taxon>Ecdysozoa</taxon>
        <taxon>Nematoda</taxon>
        <taxon>Chromadorea</taxon>
        <taxon>Rhabditida</taxon>
        <taxon>Tylenchina</taxon>
        <taxon>Tylenchomorpha</taxon>
        <taxon>Sphaerularioidea</taxon>
        <taxon>Anguinidae</taxon>
        <taxon>Anguininae</taxon>
        <taxon>Ditylenchus</taxon>
    </lineage>
</organism>
<dbReference type="PRINTS" id="PR00744">
    <property type="entry name" value="GLHYDRLASE37"/>
</dbReference>
<feature type="transmembrane region" description="Helical" evidence="7">
    <location>
        <begin position="160"/>
        <end position="182"/>
    </location>
</feature>
<protein>
    <recommendedName>
        <fullName evidence="3 6">Trehalase</fullName>
        <ecNumber evidence="2 6">3.2.1.28</ecNumber>
    </recommendedName>
    <alternativeName>
        <fullName evidence="6">Alpha-trehalose glucohydrolase</fullName>
    </alternativeName>
</protein>
<dbReference type="EC" id="3.2.1.28" evidence="2 6"/>
<evidence type="ECO:0000256" key="3">
    <source>
        <dbReference type="ARBA" id="ARBA00019905"/>
    </source>
</evidence>
<sequence>MELPGNKVQVVTKVTNQLVAQAVNRSTRTIKLAVNLVIICALISYITVIIVHWEDSFVAELFTMHFIMIICLTFIPLVLTYFRFKNAYKECYSKEFLPTDILKYIDKQRRIFVIINICRSILFLGCLPEFPLYSFFRYTFNEALNECEAEPRTEQHFNRALAIMVLNSTVMLVLIIAFNAIVDLNVFRQKFGKLFNSGLCVRCGTTIEVDVTNLYCIYCRVCEKLRKEIEKAHFLPNPQQKALISSYMKPLKYAALLQHVCFLFVIVFFIYETITFTPLVLTYFRFKTAYRECYSTDPCRIDILKQIDKQRKIVVIINICRSILLFGFLPEFPFDWIIQYLSEDFDLDSDLTEQYIKMALVSMIVLGVLFFIFGTLGDLLVFWLLLGKVCRSEKKPNPCIRCGNTIEVDDTNLYSLYCRACEKLRKEVEKAHFLPNPQQKALIYSYTKPLKEFVLVCFVVAMLSYMFFYLTFFYNALTKLAGPELCPWCARRPIVKQLESDGQSKEDERRRQFKSCEECISRASQIVKRQARHLIWKRKAVPHSDITMQIPFPCLIIFAHIASIFCEGQPTNREVTDWKPPVDSYKLYKDHNNHHMCEPNETKIAPIFCYGDILIAVNKKFLYKDSKDFVDMSLKDSPDNVRKAFHKRFPNIKDVDQIDTDELKKFIASYFAPYDSELKNCTPSDHKQHPGKLMTIMDPYMRKWALRLNNLWIDLCREMKEEVKTKNERYSLIYVPNQFIVPGGRFREFYYWDTYWIIKGLIASEMYNMAKQMIDNLASMIEKFGFVPNGGRVYYLKRSQPPLLTPMLYEYYQSNQANQQDDKFLFKILELLDKEMHFWYTRRSTNYTDSATKKSHIVYQYRAESNVPRPESYKEDMRKAADFRENDEEGKIFLQQSIASAAEAGWDFSTRWFREGENISSIETINIFPVDLNAYMCWNFDLLSFLYGTLAKRAVGKEEQYRNKSEEYRRKKMDMMDTIEELFYNSTTGAWHDFNNRTKRHNTKFYASVAVPLFTNCYNGLNQDKARRLFKFMKDSEALKFSGGIPTGMQPSIEQWDFPNAWPPLVHMIIEGLRKSQVPEMQNEAFHLAKNWIHANYRAYLPDMHMWEKYDVTLNAGGKGGEYDAQKGFGWTNGVILDLLVTYNDRITWTAAEENLALTLKHNCYLGLIILTLWKLLLSHFLNYTF</sequence>
<dbReference type="Gene3D" id="1.50.10.10">
    <property type="match status" value="1"/>
</dbReference>
<evidence type="ECO:0000313" key="8">
    <source>
        <dbReference type="EMBL" id="KAI1701129.1"/>
    </source>
</evidence>
<feature type="transmembrane region" description="Helical" evidence="7">
    <location>
        <begin position="65"/>
        <end position="84"/>
    </location>
</feature>
<keyword evidence="7" id="KW-0472">Membrane</keyword>
<dbReference type="PANTHER" id="PTHR23403">
    <property type="entry name" value="TREHALASE"/>
    <property type="match status" value="1"/>
</dbReference>
<comment type="similarity">
    <text evidence="1 6">Belongs to the glycosyl hydrolase 37 family.</text>
</comment>
<dbReference type="PROSITE" id="PS00927">
    <property type="entry name" value="TREHALASE_1"/>
    <property type="match status" value="1"/>
</dbReference>
<dbReference type="InterPro" id="IPR018232">
    <property type="entry name" value="Glyco_hydro_37_CS"/>
</dbReference>
<reference evidence="8" key="1">
    <citation type="submission" date="2022-01" db="EMBL/GenBank/DDBJ databases">
        <title>Genome Sequence Resource for Two Populations of Ditylenchus destructor, the Migratory Endoparasitic Phytonematode.</title>
        <authorList>
            <person name="Zhang H."/>
            <person name="Lin R."/>
            <person name="Xie B."/>
        </authorList>
    </citation>
    <scope>NUCLEOTIDE SEQUENCE</scope>
    <source>
        <strain evidence="8">BazhouSP</strain>
    </source>
</reference>
<keyword evidence="9" id="KW-1185">Reference proteome</keyword>
<keyword evidence="5 6" id="KW-0326">Glycosidase</keyword>
<gene>
    <name evidence="8" type="ORF">DdX_16284</name>
</gene>
<feature type="transmembrane region" description="Helical" evidence="7">
    <location>
        <begin position="256"/>
        <end position="281"/>
    </location>
</feature>
<feature type="transmembrane region" description="Helical" evidence="7">
    <location>
        <begin position="358"/>
        <end position="386"/>
    </location>
</feature>
<dbReference type="GO" id="GO:0005993">
    <property type="term" value="P:trehalose catabolic process"/>
    <property type="evidence" value="ECO:0007669"/>
    <property type="project" value="TreeGrafter"/>
</dbReference>
<dbReference type="InterPro" id="IPR012341">
    <property type="entry name" value="6hp_glycosidase-like_sf"/>
</dbReference>
<feature type="transmembrane region" description="Helical" evidence="7">
    <location>
        <begin position="32"/>
        <end position="53"/>
    </location>
</feature>
<evidence type="ECO:0000256" key="5">
    <source>
        <dbReference type="ARBA" id="ARBA00023295"/>
    </source>
</evidence>
<evidence type="ECO:0000313" key="9">
    <source>
        <dbReference type="Proteomes" id="UP001201812"/>
    </source>
</evidence>
<dbReference type="AlphaFoldDB" id="A0AAD4MTS5"/>
<dbReference type="PROSITE" id="PS00928">
    <property type="entry name" value="TREHALASE_2"/>
    <property type="match status" value="1"/>
</dbReference>
<feature type="transmembrane region" description="Helical" evidence="7">
    <location>
        <begin position="453"/>
        <end position="477"/>
    </location>
</feature>
<dbReference type="SUPFAM" id="SSF48208">
    <property type="entry name" value="Six-hairpin glycosidases"/>
    <property type="match status" value="1"/>
</dbReference>
<proteinExistence type="inferred from homology"/>
<comment type="catalytic activity">
    <reaction evidence="6">
        <text>alpha,alpha-trehalose + H2O = alpha-D-glucose + beta-D-glucose</text>
        <dbReference type="Rhea" id="RHEA:32675"/>
        <dbReference type="ChEBI" id="CHEBI:15377"/>
        <dbReference type="ChEBI" id="CHEBI:15903"/>
        <dbReference type="ChEBI" id="CHEBI:16551"/>
        <dbReference type="ChEBI" id="CHEBI:17925"/>
        <dbReference type="EC" id="3.2.1.28"/>
    </reaction>
</comment>
<evidence type="ECO:0000256" key="2">
    <source>
        <dbReference type="ARBA" id="ARBA00012757"/>
    </source>
</evidence>
<evidence type="ECO:0000256" key="1">
    <source>
        <dbReference type="ARBA" id="ARBA00005615"/>
    </source>
</evidence>
<evidence type="ECO:0000256" key="4">
    <source>
        <dbReference type="ARBA" id="ARBA00022801"/>
    </source>
</evidence>
<keyword evidence="7" id="KW-1133">Transmembrane helix</keyword>
<dbReference type="GO" id="GO:0004555">
    <property type="term" value="F:alpha,alpha-trehalase activity"/>
    <property type="evidence" value="ECO:0007669"/>
    <property type="project" value="UniProtKB-EC"/>
</dbReference>
<accession>A0AAD4MTS5</accession>
<evidence type="ECO:0000256" key="7">
    <source>
        <dbReference type="SAM" id="Phobius"/>
    </source>
</evidence>